<proteinExistence type="predicted"/>
<keyword evidence="3" id="KW-1185">Reference proteome</keyword>
<dbReference type="Gene3D" id="2.60.40.420">
    <property type="entry name" value="Cupredoxins - blue copper proteins"/>
    <property type="match status" value="1"/>
</dbReference>
<dbReference type="PANTHER" id="PTHR11709">
    <property type="entry name" value="MULTI-COPPER OXIDASE"/>
    <property type="match status" value="1"/>
</dbReference>
<dbReference type="InterPro" id="IPR045087">
    <property type="entry name" value="Cu-oxidase_fam"/>
</dbReference>
<organism evidence="2 3">
    <name type="scientific">Forsythia ovata</name>
    <dbReference type="NCBI Taxonomy" id="205694"/>
    <lineage>
        <taxon>Eukaryota</taxon>
        <taxon>Viridiplantae</taxon>
        <taxon>Streptophyta</taxon>
        <taxon>Embryophyta</taxon>
        <taxon>Tracheophyta</taxon>
        <taxon>Spermatophyta</taxon>
        <taxon>Magnoliopsida</taxon>
        <taxon>eudicotyledons</taxon>
        <taxon>Gunneridae</taxon>
        <taxon>Pentapetalae</taxon>
        <taxon>asterids</taxon>
        <taxon>lamiids</taxon>
        <taxon>Lamiales</taxon>
        <taxon>Oleaceae</taxon>
        <taxon>Forsythieae</taxon>
        <taxon>Forsythia</taxon>
    </lineage>
</organism>
<gene>
    <name evidence="2" type="ORF">Fot_51562</name>
</gene>
<dbReference type="InterPro" id="IPR008972">
    <property type="entry name" value="Cupredoxin"/>
</dbReference>
<evidence type="ECO:0000259" key="1">
    <source>
        <dbReference type="Pfam" id="PF00394"/>
    </source>
</evidence>
<name>A0ABD1PWU3_9LAMI</name>
<dbReference type="EMBL" id="JBFOLJ010000017">
    <property type="protein sequence ID" value="KAL2468037.1"/>
    <property type="molecule type" value="Genomic_DNA"/>
</dbReference>
<sequence>MGYTMPLKSNYIAISTGQTIDFLLEANKKPSHCYMASRVYASAGNYDNTTTMAIIECRRNYTPPASPLLPNLLNFNDTYASANFTGQLRSLENKNHPIDVPLNVTTKLFFTLSINLSPCPNNN</sequence>
<reference evidence="3" key="1">
    <citation type="submission" date="2024-07" db="EMBL/GenBank/DDBJ databases">
        <title>Two chromosome-level genome assemblies of Korean endemic species Abeliophyllum distichum and Forsythia ovata (Oleaceae).</title>
        <authorList>
            <person name="Jang H."/>
        </authorList>
    </citation>
    <scope>NUCLEOTIDE SEQUENCE [LARGE SCALE GENOMIC DNA]</scope>
</reference>
<dbReference type="AlphaFoldDB" id="A0ABD1PWU3"/>
<dbReference type="PANTHER" id="PTHR11709:SF443">
    <property type="entry name" value="LACCASE-15"/>
    <property type="match status" value="1"/>
</dbReference>
<accession>A0ABD1PWU3</accession>
<evidence type="ECO:0000313" key="2">
    <source>
        <dbReference type="EMBL" id="KAL2468037.1"/>
    </source>
</evidence>
<dbReference type="Proteomes" id="UP001604277">
    <property type="component" value="Unassembled WGS sequence"/>
</dbReference>
<dbReference type="InterPro" id="IPR001117">
    <property type="entry name" value="Cu-oxidase_2nd"/>
</dbReference>
<protein>
    <submittedName>
        <fullName evidence="2">Laccase-14</fullName>
    </submittedName>
</protein>
<comment type="caution">
    <text evidence="2">The sequence shown here is derived from an EMBL/GenBank/DDBJ whole genome shotgun (WGS) entry which is preliminary data.</text>
</comment>
<feature type="domain" description="Plastocyanin-like" evidence="1">
    <location>
        <begin position="3"/>
        <end position="56"/>
    </location>
</feature>
<dbReference type="Pfam" id="PF00394">
    <property type="entry name" value="Cu-oxidase"/>
    <property type="match status" value="1"/>
</dbReference>
<evidence type="ECO:0000313" key="3">
    <source>
        <dbReference type="Proteomes" id="UP001604277"/>
    </source>
</evidence>